<feature type="domain" description="GAF" evidence="5">
    <location>
        <begin position="24"/>
        <end position="171"/>
    </location>
</feature>
<dbReference type="GO" id="GO:0046983">
    <property type="term" value="F:protein dimerization activity"/>
    <property type="evidence" value="ECO:0007669"/>
    <property type="project" value="InterPro"/>
</dbReference>
<evidence type="ECO:0000256" key="2">
    <source>
        <dbReference type="ARBA" id="ARBA00022777"/>
    </source>
</evidence>
<evidence type="ECO:0000256" key="4">
    <source>
        <dbReference type="SAM" id="MobiDB-lite"/>
    </source>
</evidence>
<comment type="caution">
    <text evidence="7">The sequence shown here is derived from an EMBL/GenBank/DDBJ whole genome shotgun (WGS) entry which is preliminary data.</text>
</comment>
<evidence type="ECO:0000313" key="7">
    <source>
        <dbReference type="EMBL" id="MCF4123644.1"/>
    </source>
</evidence>
<feature type="domain" description="GAF" evidence="5">
    <location>
        <begin position="192"/>
        <end position="339"/>
    </location>
</feature>
<proteinExistence type="predicted"/>
<dbReference type="InterPro" id="IPR050482">
    <property type="entry name" value="Sensor_HK_TwoCompSys"/>
</dbReference>
<dbReference type="PANTHER" id="PTHR24421:SF56">
    <property type="entry name" value="OXYGEN SENSOR HISTIDINE KINASE RESPONSE REGULATOR DOST"/>
    <property type="match status" value="1"/>
</dbReference>
<keyword evidence="8" id="KW-1185">Reference proteome</keyword>
<keyword evidence="2" id="KW-0418">Kinase</keyword>
<sequence length="556" mass="58478">MVERASARMDLLLEAIVNLGRGLEVESLLHRIVTTAADLVDARYGALGVLGDDGQIARFLTVGLSEDQIRRIGPYPTGHGVLGELIRHPVPLRLQDLTTHPASIGVPAGHPPMHSFVGVPLRVHGAAFGNLYLTEKRGGRFFDAEDERTLEGLAAAASVAVENARLYDEARLRERWAHGNDEISRRVLAGASPEEVLDLVGAEAMLVAAADLAAIAVPEPGTGRLVVRSACGLGAQSMRGTTLPASGTFAAQTFVSGLPMVTADAVADDRAGLSLAFPDDLGPLVVMPLGEQEHTRGVLAVARRRGGAPFAPVVVEALSAFAAQAALALELGERRTDAEHLAVLRDRERIARDLHDLAIQHLYATGLSLQALGRKVEGDAGARLAAAVDEVDETISLIRTTVHRLQPGGGARQVGLRSRVITEVDRAARSLGFTPHLRFEGTVDTSIPADIADHVVAVLRESLSNVARHAGATRVDVVLTVSDDVAVTVVDDGTGLPGHLEHRGGLANLADRAGELDGSLDVVPARADGARGSDRAGDRGVGPGTRLTWRVPLPEA</sequence>
<evidence type="ECO:0000259" key="5">
    <source>
        <dbReference type="SMART" id="SM00065"/>
    </source>
</evidence>
<dbReference type="Gene3D" id="3.30.565.10">
    <property type="entry name" value="Histidine kinase-like ATPase, C-terminal domain"/>
    <property type="match status" value="1"/>
</dbReference>
<dbReference type="SMART" id="SM00387">
    <property type="entry name" value="HATPase_c"/>
    <property type="match status" value="1"/>
</dbReference>
<feature type="domain" description="Histidine kinase/HSP90-like ATPase" evidence="6">
    <location>
        <begin position="450"/>
        <end position="555"/>
    </location>
</feature>
<keyword evidence="3" id="KW-0902">Two-component regulatory system</keyword>
<dbReference type="InterPro" id="IPR011712">
    <property type="entry name" value="Sig_transdc_His_kin_sub3_dim/P"/>
</dbReference>
<dbReference type="AlphaFoldDB" id="A0AA41UE20"/>
<evidence type="ECO:0000256" key="1">
    <source>
        <dbReference type="ARBA" id="ARBA00022679"/>
    </source>
</evidence>
<evidence type="ECO:0000313" key="8">
    <source>
        <dbReference type="Proteomes" id="UP001165405"/>
    </source>
</evidence>
<dbReference type="InterPro" id="IPR003018">
    <property type="entry name" value="GAF"/>
</dbReference>
<dbReference type="Gene3D" id="1.20.5.1930">
    <property type="match status" value="1"/>
</dbReference>
<dbReference type="GO" id="GO:0000155">
    <property type="term" value="F:phosphorelay sensor kinase activity"/>
    <property type="evidence" value="ECO:0007669"/>
    <property type="project" value="InterPro"/>
</dbReference>
<dbReference type="Proteomes" id="UP001165405">
    <property type="component" value="Unassembled WGS sequence"/>
</dbReference>
<dbReference type="GO" id="GO:0016020">
    <property type="term" value="C:membrane"/>
    <property type="evidence" value="ECO:0007669"/>
    <property type="project" value="InterPro"/>
</dbReference>
<organism evidence="7 8">
    <name type="scientific">Antribacter soli</name>
    <dbReference type="NCBI Taxonomy" id="2910976"/>
    <lineage>
        <taxon>Bacteria</taxon>
        <taxon>Bacillati</taxon>
        <taxon>Actinomycetota</taxon>
        <taxon>Actinomycetes</taxon>
        <taxon>Micrococcales</taxon>
        <taxon>Promicromonosporaceae</taxon>
        <taxon>Antribacter</taxon>
    </lineage>
</organism>
<dbReference type="Pfam" id="PF07730">
    <property type="entry name" value="HisKA_3"/>
    <property type="match status" value="1"/>
</dbReference>
<dbReference type="InterPro" id="IPR003594">
    <property type="entry name" value="HATPase_dom"/>
</dbReference>
<dbReference type="InterPro" id="IPR029016">
    <property type="entry name" value="GAF-like_dom_sf"/>
</dbReference>
<evidence type="ECO:0000259" key="6">
    <source>
        <dbReference type="SMART" id="SM00387"/>
    </source>
</evidence>
<reference evidence="7" key="1">
    <citation type="submission" date="2022-01" db="EMBL/GenBank/DDBJ databases">
        <title>Antribacter sp. nov., isolated from Guizhou of China.</title>
        <authorList>
            <person name="Chengliang C."/>
            <person name="Ya Z."/>
        </authorList>
    </citation>
    <scope>NUCLEOTIDE SEQUENCE</scope>
    <source>
        <strain evidence="7">KLBMP 9083</strain>
    </source>
</reference>
<dbReference type="Pfam" id="PF13185">
    <property type="entry name" value="GAF_2"/>
    <property type="match status" value="1"/>
</dbReference>
<dbReference type="Pfam" id="PF13492">
    <property type="entry name" value="GAF_3"/>
    <property type="match status" value="1"/>
</dbReference>
<dbReference type="SUPFAM" id="SSF55874">
    <property type="entry name" value="ATPase domain of HSP90 chaperone/DNA topoisomerase II/histidine kinase"/>
    <property type="match status" value="1"/>
</dbReference>
<dbReference type="InterPro" id="IPR036890">
    <property type="entry name" value="HATPase_C_sf"/>
</dbReference>
<dbReference type="Gene3D" id="3.30.450.40">
    <property type="match status" value="2"/>
</dbReference>
<dbReference type="PANTHER" id="PTHR24421">
    <property type="entry name" value="NITRATE/NITRITE SENSOR PROTEIN NARX-RELATED"/>
    <property type="match status" value="1"/>
</dbReference>
<feature type="compositionally biased region" description="Basic and acidic residues" evidence="4">
    <location>
        <begin position="528"/>
        <end position="538"/>
    </location>
</feature>
<dbReference type="SMART" id="SM00065">
    <property type="entry name" value="GAF"/>
    <property type="match status" value="2"/>
</dbReference>
<protein>
    <submittedName>
        <fullName evidence="7">GAF domain-containing protein</fullName>
    </submittedName>
</protein>
<dbReference type="Pfam" id="PF02518">
    <property type="entry name" value="HATPase_c"/>
    <property type="match status" value="1"/>
</dbReference>
<accession>A0AA41UE20</accession>
<dbReference type="SUPFAM" id="SSF55781">
    <property type="entry name" value="GAF domain-like"/>
    <property type="match status" value="2"/>
</dbReference>
<feature type="region of interest" description="Disordered" evidence="4">
    <location>
        <begin position="527"/>
        <end position="556"/>
    </location>
</feature>
<name>A0AA41UE20_9MICO</name>
<gene>
    <name evidence="7" type="ORF">L1785_22025</name>
</gene>
<evidence type="ECO:0000256" key="3">
    <source>
        <dbReference type="ARBA" id="ARBA00023012"/>
    </source>
</evidence>
<dbReference type="EMBL" id="JAKGSG010000065">
    <property type="protein sequence ID" value="MCF4123644.1"/>
    <property type="molecule type" value="Genomic_DNA"/>
</dbReference>
<dbReference type="RefSeq" id="WP_236091393.1">
    <property type="nucleotide sequence ID" value="NZ_JAKGSG010000065.1"/>
</dbReference>
<keyword evidence="1" id="KW-0808">Transferase</keyword>